<organism evidence="2 3">
    <name type="scientific">Claviceps humidiphila</name>
    <dbReference type="NCBI Taxonomy" id="1294629"/>
    <lineage>
        <taxon>Eukaryota</taxon>
        <taxon>Fungi</taxon>
        <taxon>Dikarya</taxon>
        <taxon>Ascomycota</taxon>
        <taxon>Pezizomycotina</taxon>
        <taxon>Sordariomycetes</taxon>
        <taxon>Hypocreomycetidae</taxon>
        <taxon>Hypocreales</taxon>
        <taxon>Clavicipitaceae</taxon>
        <taxon>Claviceps</taxon>
    </lineage>
</organism>
<gene>
    <name evidence="2" type="ORF">E4U13_003629</name>
</gene>
<dbReference type="EMBL" id="SRQM01000281">
    <property type="protein sequence ID" value="KAG6113894.1"/>
    <property type="molecule type" value="Genomic_DNA"/>
</dbReference>
<dbReference type="AlphaFoldDB" id="A0A9P7TWE1"/>
<accession>A0A9P7TWE1</accession>
<feature type="compositionally biased region" description="Polar residues" evidence="1">
    <location>
        <begin position="62"/>
        <end position="72"/>
    </location>
</feature>
<evidence type="ECO:0000313" key="3">
    <source>
        <dbReference type="Proteomes" id="UP000732380"/>
    </source>
</evidence>
<name>A0A9P7TWE1_9HYPO</name>
<proteinExistence type="predicted"/>
<sequence length="101" mass="11502">MSRVFRHDTGTGMLGALQTVGGRMTTRNSQGRKELGRDNPNWGMLLSTPHAEKSRTKEQKRSPTVGQEQRATGPTEMGKSKKKMQMQDEVEAEVEEVWRWK</sequence>
<protein>
    <submittedName>
        <fullName evidence="2">Uncharacterized protein</fullName>
    </submittedName>
</protein>
<keyword evidence="3" id="KW-1185">Reference proteome</keyword>
<evidence type="ECO:0000256" key="1">
    <source>
        <dbReference type="SAM" id="MobiDB-lite"/>
    </source>
</evidence>
<evidence type="ECO:0000313" key="2">
    <source>
        <dbReference type="EMBL" id="KAG6113894.1"/>
    </source>
</evidence>
<feature type="compositionally biased region" description="Basic and acidic residues" evidence="1">
    <location>
        <begin position="50"/>
        <end position="61"/>
    </location>
</feature>
<reference evidence="2 3" key="1">
    <citation type="journal article" date="2020" name="bioRxiv">
        <title>Whole genome comparisons of ergot fungi reveals the divergence and evolution of species within the genus Claviceps are the result of varying mechanisms driving genome evolution and host range expansion.</title>
        <authorList>
            <person name="Wyka S.A."/>
            <person name="Mondo S.J."/>
            <person name="Liu M."/>
            <person name="Dettman J."/>
            <person name="Nalam V."/>
            <person name="Broders K.D."/>
        </authorList>
    </citation>
    <scope>NUCLEOTIDE SEQUENCE [LARGE SCALE GENOMIC DNA]</scope>
    <source>
        <strain evidence="2 3">LM576</strain>
    </source>
</reference>
<comment type="caution">
    <text evidence="2">The sequence shown here is derived from an EMBL/GenBank/DDBJ whole genome shotgun (WGS) entry which is preliminary data.</text>
</comment>
<feature type="region of interest" description="Disordered" evidence="1">
    <location>
        <begin position="1"/>
        <end position="101"/>
    </location>
</feature>
<dbReference type="Proteomes" id="UP000732380">
    <property type="component" value="Unassembled WGS sequence"/>
</dbReference>